<dbReference type="Gene3D" id="3.40.50.450">
    <property type="match status" value="1"/>
</dbReference>
<evidence type="ECO:0000313" key="1">
    <source>
        <dbReference type="EMBL" id="MDT0329934.1"/>
    </source>
</evidence>
<name>A0ABU2MBF2_9ACTN</name>
<organism evidence="1 2">
    <name type="scientific">Nocardiopsis lambiniae</name>
    <dbReference type="NCBI Taxonomy" id="3075539"/>
    <lineage>
        <taxon>Bacteria</taxon>
        <taxon>Bacillati</taxon>
        <taxon>Actinomycetota</taxon>
        <taxon>Actinomycetes</taxon>
        <taxon>Streptosporangiales</taxon>
        <taxon>Nocardiopsidaceae</taxon>
        <taxon>Nocardiopsis</taxon>
    </lineage>
</organism>
<dbReference type="RefSeq" id="WP_311512538.1">
    <property type="nucleotide sequence ID" value="NZ_JAVREP010000010.1"/>
</dbReference>
<dbReference type="EMBL" id="JAVREP010000010">
    <property type="protein sequence ID" value="MDT0329934.1"/>
    <property type="molecule type" value="Genomic_DNA"/>
</dbReference>
<dbReference type="Proteomes" id="UP001183390">
    <property type="component" value="Unassembled WGS sequence"/>
</dbReference>
<sequence length="161" mass="17051">MTRIGITGHCDLGEDTSALVRRALDRELAGFAGGPDLVGVSCLARGADQIFAEAVWDARGTLEVVLPSVDYRETRVSAENLHRFDGLLMRAAAVRFMPFRTAGEEAYAAANTAVLARVRRLFAVWDGRPGHGGGGTADAVAAARRAGVPVHVIWPEGAVRG</sequence>
<evidence type="ECO:0008006" key="3">
    <source>
        <dbReference type="Google" id="ProtNLM"/>
    </source>
</evidence>
<comment type="caution">
    <text evidence="1">The sequence shown here is derived from an EMBL/GenBank/DDBJ whole genome shotgun (WGS) entry which is preliminary data.</text>
</comment>
<accession>A0ABU2MBF2</accession>
<dbReference type="SUPFAM" id="SSF102405">
    <property type="entry name" value="MCP/YpsA-like"/>
    <property type="match status" value="1"/>
</dbReference>
<evidence type="ECO:0000313" key="2">
    <source>
        <dbReference type="Proteomes" id="UP001183390"/>
    </source>
</evidence>
<keyword evidence="2" id="KW-1185">Reference proteome</keyword>
<protein>
    <recommendedName>
        <fullName evidence="3">DUF1273 family protein</fullName>
    </recommendedName>
</protein>
<proteinExistence type="predicted"/>
<gene>
    <name evidence="1" type="ORF">RM479_16100</name>
</gene>
<reference evidence="2" key="1">
    <citation type="submission" date="2023-07" db="EMBL/GenBank/DDBJ databases">
        <title>30 novel species of actinomycetes from the DSMZ collection.</title>
        <authorList>
            <person name="Nouioui I."/>
        </authorList>
    </citation>
    <scope>NUCLEOTIDE SEQUENCE [LARGE SCALE GENOMIC DNA]</scope>
    <source>
        <strain evidence="2">DSM 44743</strain>
    </source>
</reference>